<protein>
    <recommendedName>
        <fullName evidence="1">SnoaL-like domain-containing protein</fullName>
    </recommendedName>
</protein>
<accession>A0A6J5EQD9</accession>
<dbReference type="InterPro" id="IPR037401">
    <property type="entry name" value="SnoaL-like"/>
</dbReference>
<proteinExistence type="predicted"/>
<gene>
    <name evidence="2" type="ORF">LMG29542_05552</name>
</gene>
<reference evidence="2 3" key="1">
    <citation type="submission" date="2020-04" db="EMBL/GenBank/DDBJ databases">
        <authorList>
            <person name="De Canck E."/>
        </authorList>
    </citation>
    <scope>NUCLEOTIDE SEQUENCE [LARGE SCALE GENOMIC DNA]</scope>
    <source>
        <strain evidence="2 3">LMG 29542</strain>
    </source>
</reference>
<feature type="domain" description="SnoaL-like" evidence="1">
    <location>
        <begin position="12"/>
        <end position="104"/>
    </location>
</feature>
<dbReference type="AlphaFoldDB" id="A0A6J5EQD9"/>
<dbReference type="SUPFAM" id="SSF54427">
    <property type="entry name" value="NTF2-like"/>
    <property type="match status" value="1"/>
</dbReference>
<name>A0A6J5EQD9_9BURK</name>
<dbReference type="RefSeq" id="WP_175229618.1">
    <property type="nucleotide sequence ID" value="NZ_CADIKH010000032.1"/>
</dbReference>
<dbReference type="EMBL" id="CADIKH010000032">
    <property type="protein sequence ID" value="CAB3767205.1"/>
    <property type="molecule type" value="Genomic_DNA"/>
</dbReference>
<keyword evidence="3" id="KW-1185">Reference proteome</keyword>
<sequence length="131" mass="15045">MQDETIREALSAHWHASATGDLDAEHDIYDDDAICDYPQSGERILGRSNLQALRGHHPDKPSGFDVRRIQGEGNLWVTEYTIAYQGRPTRVVSIMEFRNGKVVHETQYFSDSFDAPDWRKQWVQPITDVGR</sequence>
<dbReference type="Pfam" id="PF12680">
    <property type="entry name" value="SnoaL_2"/>
    <property type="match status" value="1"/>
</dbReference>
<evidence type="ECO:0000313" key="3">
    <source>
        <dbReference type="Proteomes" id="UP000494363"/>
    </source>
</evidence>
<dbReference type="Proteomes" id="UP000494363">
    <property type="component" value="Unassembled WGS sequence"/>
</dbReference>
<organism evidence="2 3">
    <name type="scientific">Paraburkholderia humisilvae</name>
    <dbReference type="NCBI Taxonomy" id="627669"/>
    <lineage>
        <taxon>Bacteria</taxon>
        <taxon>Pseudomonadati</taxon>
        <taxon>Pseudomonadota</taxon>
        <taxon>Betaproteobacteria</taxon>
        <taxon>Burkholderiales</taxon>
        <taxon>Burkholderiaceae</taxon>
        <taxon>Paraburkholderia</taxon>
    </lineage>
</organism>
<dbReference type="InterPro" id="IPR032710">
    <property type="entry name" value="NTF2-like_dom_sf"/>
</dbReference>
<evidence type="ECO:0000259" key="1">
    <source>
        <dbReference type="Pfam" id="PF12680"/>
    </source>
</evidence>
<dbReference type="Gene3D" id="3.10.450.50">
    <property type="match status" value="1"/>
</dbReference>
<evidence type="ECO:0000313" key="2">
    <source>
        <dbReference type="EMBL" id="CAB3767205.1"/>
    </source>
</evidence>